<dbReference type="Proteomes" id="UP001066276">
    <property type="component" value="Chromosome 3_2"/>
</dbReference>
<gene>
    <name evidence="1" type="ORF">NDU88_004868</name>
</gene>
<name>A0AAV7TUY9_PLEWA</name>
<comment type="caution">
    <text evidence="1">The sequence shown here is derived from an EMBL/GenBank/DDBJ whole genome shotgun (WGS) entry which is preliminary data.</text>
</comment>
<dbReference type="AlphaFoldDB" id="A0AAV7TUY9"/>
<proteinExistence type="predicted"/>
<sequence>MSAPEVEGPLALSLNAQSLEVGFEVLYPHLPPSGLCRGGSVDGERLQGRDVDLCGPPAAELRLLQGAARGALVGGLSRASPGELLNGVELLHARGKAPGDRCTDPQQCCTRGHQRYLEQVCPPSSPVGGWRR</sequence>
<organism evidence="1 2">
    <name type="scientific">Pleurodeles waltl</name>
    <name type="common">Iberian ribbed newt</name>
    <dbReference type="NCBI Taxonomy" id="8319"/>
    <lineage>
        <taxon>Eukaryota</taxon>
        <taxon>Metazoa</taxon>
        <taxon>Chordata</taxon>
        <taxon>Craniata</taxon>
        <taxon>Vertebrata</taxon>
        <taxon>Euteleostomi</taxon>
        <taxon>Amphibia</taxon>
        <taxon>Batrachia</taxon>
        <taxon>Caudata</taxon>
        <taxon>Salamandroidea</taxon>
        <taxon>Salamandridae</taxon>
        <taxon>Pleurodelinae</taxon>
        <taxon>Pleurodeles</taxon>
    </lineage>
</organism>
<dbReference type="EMBL" id="JANPWB010000006">
    <property type="protein sequence ID" value="KAJ1179634.1"/>
    <property type="molecule type" value="Genomic_DNA"/>
</dbReference>
<accession>A0AAV7TUY9</accession>
<keyword evidence="2" id="KW-1185">Reference proteome</keyword>
<evidence type="ECO:0000313" key="1">
    <source>
        <dbReference type="EMBL" id="KAJ1179634.1"/>
    </source>
</evidence>
<evidence type="ECO:0000313" key="2">
    <source>
        <dbReference type="Proteomes" id="UP001066276"/>
    </source>
</evidence>
<reference evidence="1" key="1">
    <citation type="journal article" date="2022" name="bioRxiv">
        <title>Sequencing and chromosome-scale assembly of the giantPleurodeles waltlgenome.</title>
        <authorList>
            <person name="Brown T."/>
            <person name="Elewa A."/>
            <person name="Iarovenko S."/>
            <person name="Subramanian E."/>
            <person name="Araus A.J."/>
            <person name="Petzold A."/>
            <person name="Susuki M."/>
            <person name="Suzuki K.-i.T."/>
            <person name="Hayashi T."/>
            <person name="Toyoda A."/>
            <person name="Oliveira C."/>
            <person name="Osipova E."/>
            <person name="Leigh N.D."/>
            <person name="Simon A."/>
            <person name="Yun M.H."/>
        </authorList>
    </citation>
    <scope>NUCLEOTIDE SEQUENCE</scope>
    <source>
        <strain evidence="1">20211129_DDA</strain>
        <tissue evidence="1">Liver</tissue>
    </source>
</reference>
<protein>
    <submittedName>
        <fullName evidence="1">Uncharacterized protein</fullName>
    </submittedName>
</protein>